<dbReference type="CAZy" id="GT9">
    <property type="family name" value="Glycosyltransferase Family 9"/>
</dbReference>
<dbReference type="InterPro" id="IPR051199">
    <property type="entry name" value="LPS_LOS_Heptosyltrfase"/>
</dbReference>
<sequence length="523" mass="55230">MRVLFVQTLAMGDLLLTTPALSALAQARPQAVIDVLANDSFARVLAGNPAVNRFIALPFTRLYALANQPDEARAVMETLALLARFTEDLAGGYDLVYNPCFNELACALTVRTKGGQALGGDFTADGAMIMRGDWPNYCHNIFSGPAYNGLHLSDLHGLALGLPSATRRPVFQARPEDQRQARALLTQLGWRPERPLIALQVGAGKADRRWPPEKWVELGRLLGHKGLSVVLPGAPHEAALTARVAAGLGPTALDLAGRTDLGQLAAVLGHCRALIANDTGTVHLAAALALPIVSLSLGKAQFRATGPYGPGNVVVEADLPCAPCLDAAACQAKHCWAAIAPADALAALEHVLGRAFQRPAGSRARFYRAQPDAAGLMDWLPLSPDPAQARHAAYRQAWLSVLRPGQWPRAPLSPSRPPASGPLAAFDALAAAALAALARIEAALGGQAPPATARPAMDALNQATAEARRLGAAEALVRPLAMYLVQRLASLDEPRPERQIRLQRAVFAQTRAVAGLVWAALTG</sequence>
<dbReference type="RefSeq" id="WP_013257827.1">
    <property type="nucleotide sequence ID" value="NC_014365.1"/>
</dbReference>
<dbReference type="SUPFAM" id="SSF53756">
    <property type="entry name" value="UDP-Glycosyltransferase/glycogen phosphorylase"/>
    <property type="match status" value="1"/>
</dbReference>
<name>E1QFN7_DESB2</name>
<dbReference type="PANTHER" id="PTHR30160">
    <property type="entry name" value="TETRAACYLDISACCHARIDE 4'-KINASE-RELATED"/>
    <property type="match status" value="1"/>
</dbReference>
<gene>
    <name evidence="4" type="ordered locus">Deba_1003</name>
</gene>
<evidence type="ECO:0000313" key="4">
    <source>
        <dbReference type="EMBL" id="ADK84373.1"/>
    </source>
</evidence>
<evidence type="ECO:0000313" key="5">
    <source>
        <dbReference type="Proteomes" id="UP000009047"/>
    </source>
</evidence>
<organism evidence="4 5">
    <name type="scientific">Desulfarculus baarsii (strain ATCC 33931 / DSM 2075 / LMG 7858 / VKM B-1802 / 2st14)</name>
    <dbReference type="NCBI Taxonomy" id="644282"/>
    <lineage>
        <taxon>Bacteria</taxon>
        <taxon>Pseudomonadati</taxon>
        <taxon>Thermodesulfobacteriota</taxon>
        <taxon>Desulfarculia</taxon>
        <taxon>Desulfarculales</taxon>
        <taxon>Desulfarculaceae</taxon>
        <taxon>Desulfarculus</taxon>
    </lineage>
</organism>
<dbReference type="eggNOG" id="COG0859">
    <property type="taxonomic scope" value="Bacteria"/>
</dbReference>
<feature type="chain" id="PRO_5003150060" evidence="3">
    <location>
        <begin position="23"/>
        <end position="523"/>
    </location>
</feature>
<keyword evidence="5" id="KW-1185">Reference proteome</keyword>
<dbReference type="OrthoDB" id="9797795at2"/>
<dbReference type="GO" id="GO:0008713">
    <property type="term" value="F:ADP-heptose-lipopolysaccharide heptosyltransferase activity"/>
    <property type="evidence" value="ECO:0007669"/>
    <property type="project" value="TreeGrafter"/>
</dbReference>
<dbReference type="Pfam" id="PF01075">
    <property type="entry name" value="Glyco_transf_9"/>
    <property type="match status" value="1"/>
</dbReference>
<keyword evidence="2 4" id="KW-0808">Transferase</keyword>
<reference evidence="4 5" key="1">
    <citation type="journal article" date="2010" name="Stand. Genomic Sci.">
        <title>Complete genome sequence of Desulfarculus baarsii type strain (2st14).</title>
        <authorList>
            <person name="Sun H."/>
            <person name="Spring S."/>
            <person name="Lapidus A."/>
            <person name="Davenport K."/>
            <person name="Del Rio T.G."/>
            <person name="Tice H."/>
            <person name="Nolan M."/>
            <person name="Copeland A."/>
            <person name="Cheng J.F."/>
            <person name="Lucas S."/>
            <person name="Tapia R."/>
            <person name="Goodwin L."/>
            <person name="Pitluck S."/>
            <person name="Ivanova N."/>
            <person name="Pagani I."/>
            <person name="Mavromatis K."/>
            <person name="Ovchinnikova G."/>
            <person name="Pati A."/>
            <person name="Chen A."/>
            <person name="Palaniappan K."/>
            <person name="Hauser L."/>
            <person name="Chang Y.J."/>
            <person name="Jeffries C.D."/>
            <person name="Detter J.C."/>
            <person name="Han C."/>
            <person name="Rohde M."/>
            <person name="Brambilla E."/>
            <person name="Goker M."/>
            <person name="Woyke T."/>
            <person name="Bristow J."/>
            <person name="Eisen J.A."/>
            <person name="Markowitz V."/>
            <person name="Hugenholtz P."/>
            <person name="Kyrpides N.C."/>
            <person name="Klenk H.P."/>
            <person name="Land M."/>
        </authorList>
    </citation>
    <scope>NUCLEOTIDE SEQUENCE [LARGE SCALE GENOMIC DNA]</scope>
    <source>
        <strain evidence="5">ATCC 33931 / DSM 2075 / LMG 7858 / VKM B-1802 / 2st14</strain>
    </source>
</reference>
<dbReference type="KEGG" id="dbr:Deba_1003"/>
<keyword evidence="1" id="KW-0328">Glycosyltransferase</keyword>
<dbReference type="AlphaFoldDB" id="E1QFN7"/>
<dbReference type="GO" id="GO:0009244">
    <property type="term" value="P:lipopolysaccharide core region biosynthetic process"/>
    <property type="evidence" value="ECO:0007669"/>
    <property type="project" value="TreeGrafter"/>
</dbReference>
<proteinExistence type="predicted"/>
<keyword evidence="3" id="KW-0732">Signal</keyword>
<dbReference type="InterPro" id="IPR002201">
    <property type="entry name" value="Glyco_trans_9"/>
</dbReference>
<dbReference type="GO" id="GO:0005829">
    <property type="term" value="C:cytosol"/>
    <property type="evidence" value="ECO:0007669"/>
    <property type="project" value="TreeGrafter"/>
</dbReference>
<evidence type="ECO:0000256" key="2">
    <source>
        <dbReference type="ARBA" id="ARBA00022679"/>
    </source>
</evidence>
<dbReference type="Gene3D" id="3.40.50.2000">
    <property type="entry name" value="Glycogen Phosphorylase B"/>
    <property type="match status" value="2"/>
</dbReference>
<feature type="signal peptide" evidence="3">
    <location>
        <begin position="1"/>
        <end position="22"/>
    </location>
</feature>
<dbReference type="CDD" id="cd03789">
    <property type="entry name" value="GT9_LPS_heptosyltransferase"/>
    <property type="match status" value="1"/>
</dbReference>
<protein>
    <submittedName>
        <fullName evidence="4">Glycosyl transferase family 9</fullName>
    </submittedName>
</protein>
<accession>E1QFN7</accession>
<evidence type="ECO:0000256" key="1">
    <source>
        <dbReference type="ARBA" id="ARBA00022676"/>
    </source>
</evidence>
<dbReference type="STRING" id="644282.Deba_1003"/>
<dbReference type="HOGENOM" id="CLU_032383_0_0_7"/>
<dbReference type="PANTHER" id="PTHR30160:SF7">
    <property type="entry name" value="ADP-HEPTOSE--LPS HEPTOSYLTRANSFERASE 2"/>
    <property type="match status" value="1"/>
</dbReference>
<dbReference type="Proteomes" id="UP000009047">
    <property type="component" value="Chromosome"/>
</dbReference>
<evidence type="ECO:0000256" key="3">
    <source>
        <dbReference type="SAM" id="SignalP"/>
    </source>
</evidence>
<dbReference type="EMBL" id="CP002085">
    <property type="protein sequence ID" value="ADK84373.1"/>
    <property type="molecule type" value="Genomic_DNA"/>
</dbReference>